<dbReference type="EMBL" id="FTMC01000007">
    <property type="protein sequence ID" value="SIQ52280.1"/>
    <property type="molecule type" value="Genomic_DNA"/>
</dbReference>
<sequence length="134" mass="15455">MTHQVADTVLFEGTRYLNWDTPLDGYFIERGLMTRIVEEGARHPACRRGYVARWVVVDGLLRLAELERHQQPGSLFRRVFGKAAGRPLAALWYSGTLRLFEADRPQPGRWLELDVSAGRVCAVRWMLREGWEKA</sequence>
<proteinExistence type="predicted"/>
<keyword evidence="3" id="KW-1185">Reference proteome</keyword>
<protein>
    <submittedName>
        <fullName evidence="1">Uncharacterized protein</fullName>
    </submittedName>
</protein>
<reference evidence="2 4" key="2">
    <citation type="submission" date="2017-01" db="EMBL/GenBank/DDBJ databases">
        <authorList>
            <person name="Mah S.A."/>
            <person name="Swanson W.J."/>
            <person name="Moy G.W."/>
            <person name="Vacquier V.D."/>
        </authorList>
    </citation>
    <scope>NUCLEOTIDE SEQUENCE [LARGE SCALE GENOMIC DNA]</scope>
    <source>
        <strain evidence="2 4">ATCC 29606</strain>
    </source>
</reference>
<evidence type="ECO:0000313" key="4">
    <source>
        <dbReference type="Proteomes" id="UP000186079"/>
    </source>
</evidence>
<reference evidence="1 3" key="1">
    <citation type="submission" date="2014-11" db="EMBL/GenBank/DDBJ databases">
        <title>Genome sequence of Pseudomonas tuomuerensis JCM 14085.</title>
        <authorList>
            <person name="Shin S.-K."/>
            <person name="Yi H."/>
        </authorList>
    </citation>
    <scope>NUCLEOTIDE SEQUENCE [LARGE SCALE GENOMIC DNA]</scope>
    <source>
        <strain evidence="1 3">JCM 14085</strain>
    </source>
</reference>
<name>A0A0B2D5B6_9PSED</name>
<evidence type="ECO:0000313" key="1">
    <source>
        <dbReference type="EMBL" id="KHO65539.1"/>
    </source>
</evidence>
<dbReference type="PATRIC" id="fig|706570.3.peg.1355"/>
<accession>A0A0B2D5B6</accession>
<dbReference type="OrthoDB" id="1438245at2"/>
<accession>A0A0B3BXX8</accession>
<dbReference type="AlphaFoldDB" id="A0A0B2D5B6"/>
<dbReference type="Proteomes" id="UP000030980">
    <property type="component" value="Unassembled WGS sequence"/>
</dbReference>
<dbReference type="RefSeq" id="WP_027591243.1">
    <property type="nucleotide sequence ID" value="NZ_FMUP01000001.1"/>
</dbReference>
<evidence type="ECO:0000313" key="3">
    <source>
        <dbReference type="Proteomes" id="UP000030980"/>
    </source>
</evidence>
<gene>
    <name evidence="1" type="ORF">PT85_05610</name>
    <name evidence="2" type="ORF">SAMN05421672_10780</name>
</gene>
<dbReference type="Proteomes" id="UP000186079">
    <property type="component" value="Unassembled WGS sequence"/>
</dbReference>
<evidence type="ECO:0000313" key="2">
    <source>
        <dbReference type="EMBL" id="SIQ52280.1"/>
    </source>
</evidence>
<organism evidence="1 3">
    <name type="scientific">Pseudomonas flexibilis</name>
    <dbReference type="NCBI Taxonomy" id="706570"/>
    <lineage>
        <taxon>Bacteria</taxon>
        <taxon>Pseudomonadati</taxon>
        <taxon>Pseudomonadota</taxon>
        <taxon>Gammaproteobacteria</taxon>
        <taxon>Pseudomonadales</taxon>
        <taxon>Pseudomonadaceae</taxon>
        <taxon>Pseudomonas</taxon>
    </lineage>
</organism>
<dbReference type="STRING" id="706570.PT85_05610"/>
<dbReference type="EMBL" id="JTAK01000002">
    <property type="protein sequence ID" value="KHO65539.1"/>
    <property type="molecule type" value="Genomic_DNA"/>
</dbReference>